<comment type="subcellular location">
    <subcellularLocation>
        <location evidence="1">Nucleus</location>
    </subcellularLocation>
</comment>
<feature type="compositionally biased region" description="Basic residues" evidence="6">
    <location>
        <begin position="231"/>
        <end position="244"/>
    </location>
</feature>
<dbReference type="GO" id="GO:0005634">
    <property type="term" value="C:nucleus"/>
    <property type="evidence" value="ECO:0007669"/>
    <property type="project" value="UniProtKB-SubCell"/>
</dbReference>
<evidence type="ECO:0000313" key="9">
    <source>
        <dbReference type="Proteomes" id="UP000664534"/>
    </source>
</evidence>
<sequence length="373" mass="41438">MSGSYRIEVSPNNRAGCKNIECKKEAIKISKGQIRFGTFITGPDFQSWAWKHWGCVTPKQISNIKQAVEGDPSQLDGYDELPEDFQEKVVIALEQGHIADEDWGWDIEMNREGKNGYFTLESKRRLKAEAQALKEEAAEEGSASLGKTDNKKRGHVKDDPDAEAAAEDEPPAKKTKARTKKEPKIKNEGADGGSENEGPTMKKDKTRTKKEPKIKNEDVETRSEIDEPTNKKTKAAIKKGKRAKNHEADGDFEQDAQPVQKGRKRAKKATTGDSDDDALPLSTVKKTRAPRKTATTQKVKDEDTESDGLDPASELDTPVSKVKLEHTSEFEAEAKQEVPKLQKGRKKATKKAANGTVEGTSKEMKPKVRIRIE</sequence>
<feature type="compositionally biased region" description="Basic and acidic residues" evidence="6">
    <location>
        <begin position="360"/>
        <end position="373"/>
    </location>
</feature>
<dbReference type="SUPFAM" id="SSF57716">
    <property type="entry name" value="Glucocorticoid receptor-like (DNA-binding domain)"/>
    <property type="match status" value="1"/>
</dbReference>
<protein>
    <recommendedName>
        <fullName evidence="7">PARP-type domain-containing protein</fullName>
    </recommendedName>
</protein>
<evidence type="ECO:0000256" key="5">
    <source>
        <dbReference type="ARBA" id="ARBA00023242"/>
    </source>
</evidence>
<comment type="caution">
    <text evidence="8">The sequence shown here is derived from an EMBL/GenBank/DDBJ whole genome shotgun (WGS) entry which is preliminary data.</text>
</comment>
<feature type="compositionally biased region" description="Basic and acidic residues" evidence="6">
    <location>
        <begin position="148"/>
        <end position="159"/>
    </location>
</feature>
<organism evidence="8 9">
    <name type="scientific">Imshaugia aleurites</name>
    <dbReference type="NCBI Taxonomy" id="172621"/>
    <lineage>
        <taxon>Eukaryota</taxon>
        <taxon>Fungi</taxon>
        <taxon>Dikarya</taxon>
        <taxon>Ascomycota</taxon>
        <taxon>Pezizomycotina</taxon>
        <taxon>Lecanoromycetes</taxon>
        <taxon>OSLEUM clade</taxon>
        <taxon>Lecanoromycetidae</taxon>
        <taxon>Lecanorales</taxon>
        <taxon>Lecanorineae</taxon>
        <taxon>Parmeliaceae</taxon>
        <taxon>Imshaugia</taxon>
    </lineage>
</organism>
<reference evidence="8" key="1">
    <citation type="submission" date="2021-03" db="EMBL/GenBank/DDBJ databases">
        <authorList>
            <person name="Tagirdzhanova G."/>
        </authorList>
    </citation>
    <scope>NUCLEOTIDE SEQUENCE</scope>
</reference>
<dbReference type="InterPro" id="IPR001510">
    <property type="entry name" value="Znf_PARP"/>
</dbReference>
<dbReference type="AlphaFoldDB" id="A0A8H3IVT7"/>
<dbReference type="Pfam" id="PF00645">
    <property type="entry name" value="zf-PARP"/>
    <property type="match status" value="1"/>
</dbReference>
<evidence type="ECO:0000259" key="7">
    <source>
        <dbReference type="PROSITE" id="PS50064"/>
    </source>
</evidence>
<dbReference type="Gene3D" id="3.30.1740.10">
    <property type="entry name" value="Zinc finger, PARP-type"/>
    <property type="match status" value="1"/>
</dbReference>
<dbReference type="SMART" id="SM01336">
    <property type="entry name" value="zf-PARP"/>
    <property type="match status" value="1"/>
</dbReference>
<feature type="compositionally biased region" description="Basic and acidic residues" evidence="6">
    <location>
        <begin position="180"/>
        <end position="189"/>
    </location>
</feature>
<dbReference type="EMBL" id="CAJPDT010000056">
    <property type="protein sequence ID" value="CAF9930200.1"/>
    <property type="molecule type" value="Genomic_DNA"/>
</dbReference>
<keyword evidence="3" id="KW-0863">Zinc-finger</keyword>
<feature type="region of interest" description="Disordered" evidence="6">
    <location>
        <begin position="135"/>
        <end position="373"/>
    </location>
</feature>
<evidence type="ECO:0000256" key="3">
    <source>
        <dbReference type="ARBA" id="ARBA00022771"/>
    </source>
</evidence>
<evidence type="ECO:0000256" key="1">
    <source>
        <dbReference type="ARBA" id="ARBA00004123"/>
    </source>
</evidence>
<keyword evidence="9" id="KW-1185">Reference proteome</keyword>
<proteinExistence type="predicted"/>
<dbReference type="InterPro" id="IPR036957">
    <property type="entry name" value="Znf_PARP_sf"/>
</dbReference>
<accession>A0A8H3IVT7</accession>
<dbReference type="PROSITE" id="PS50064">
    <property type="entry name" value="ZF_PARP_2"/>
    <property type="match status" value="1"/>
</dbReference>
<gene>
    <name evidence="8" type="ORF">IMSHALPRED_008111</name>
</gene>
<feature type="compositionally biased region" description="Basic and acidic residues" evidence="6">
    <location>
        <begin position="322"/>
        <end position="340"/>
    </location>
</feature>
<dbReference type="OrthoDB" id="429950at2759"/>
<dbReference type="GO" id="GO:0008270">
    <property type="term" value="F:zinc ion binding"/>
    <property type="evidence" value="ECO:0007669"/>
    <property type="project" value="UniProtKB-KW"/>
</dbReference>
<dbReference type="GO" id="GO:0003677">
    <property type="term" value="F:DNA binding"/>
    <property type="evidence" value="ECO:0007669"/>
    <property type="project" value="InterPro"/>
</dbReference>
<keyword evidence="2" id="KW-0479">Metal-binding</keyword>
<feature type="domain" description="PARP-type" evidence="7">
    <location>
        <begin position="5"/>
        <end position="97"/>
    </location>
</feature>
<keyword evidence="4" id="KW-0862">Zinc</keyword>
<dbReference type="Proteomes" id="UP000664534">
    <property type="component" value="Unassembled WGS sequence"/>
</dbReference>
<evidence type="ECO:0000256" key="6">
    <source>
        <dbReference type="SAM" id="MobiDB-lite"/>
    </source>
</evidence>
<feature type="compositionally biased region" description="Acidic residues" evidence="6">
    <location>
        <begin position="160"/>
        <end position="169"/>
    </location>
</feature>
<feature type="compositionally biased region" description="Basic and acidic residues" evidence="6">
    <location>
        <begin position="209"/>
        <end position="230"/>
    </location>
</feature>
<name>A0A8H3IVT7_9LECA</name>
<evidence type="ECO:0000256" key="2">
    <source>
        <dbReference type="ARBA" id="ARBA00022723"/>
    </source>
</evidence>
<evidence type="ECO:0000313" key="8">
    <source>
        <dbReference type="EMBL" id="CAF9930200.1"/>
    </source>
</evidence>
<keyword evidence="5" id="KW-0539">Nucleus</keyword>
<evidence type="ECO:0000256" key="4">
    <source>
        <dbReference type="ARBA" id="ARBA00022833"/>
    </source>
</evidence>